<gene>
    <name evidence="1" type="ORF">DPMN_178685</name>
</gene>
<name>A0A9D4IK45_DREPO</name>
<dbReference type="Proteomes" id="UP000828390">
    <property type="component" value="Unassembled WGS sequence"/>
</dbReference>
<comment type="caution">
    <text evidence="1">The sequence shown here is derived from an EMBL/GenBank/DDBJ whole genome shotgun (WGS) entry which is preliminary data.</text>
</comment>
<sequence length="215" mass="24638">MCETCGKHHNIQKSIRTHKLQDISVHIEALNAKVTNNQKCCELCTSNEKSIPACYFCAECENEVLCETCGKHHTLQKSTKRHKLQDIRQYVVVANPDIIKNQKLCELCKANGKPIPASYFCADCDNEFLCETCGKHHNIQKSTKKHTLKDISQYVDVPNSEIIAKLLLCEFCTQQTRNLALRATFVPNVKMNFFVRDAVNFTKYKSQLKRTHCKI</sequence>
<protein>
    <recommendedName>
        <fullName evidence="3">B box-type domain-containing protein</fullName>
    </recommendedName>
</protein>
<proteinExistence type="predicted"/>
<dbReference type="Pfam" id="PF22586">
    <property type="entry name" value="ANCHR-like_BBOX"/>
    <property type="match status" value="1"/>
</dbReference>
<evidence type="ECO:0000313" key="1">
    <source>
        <dbReference type="EMBL" id="KAH3777245.1"/>
    </source>
</evidence>
<reference evidence="1" key="1">
    <citation type="journal article" date="2019" name="bioRxiv">
        <title>The Genome of the Zebra Mussel, Dreissena polymorpha: A Resource for Invasive Species Research.</title>
        <authorList>
            <person name="McCartney M.A."/>
            <person name="Auch B."/>
            <person name="Kono T."/>
            <person name="Mallez S."/>
            <person name="Zhang Y."/>
            <person name="Obille A."/>
            <person name="Becker A."/>
            <person name="Abrahante J.E."/>
            <person name="Garbe J."/>
            <person name="Badalamenti J.P."/>
            <person name="Herman A."/>
            <person name="Mangelson H."/>
            <person name="Liachko I."/>
            <person name="Sullivan S."/>
            <person name="Sone E.D."/>
            <person name="Koren S."/>
            <person name="Silverstein K.A.T."/>
            <person name="Beckman K.B."/>
            <person name="Gohl D.M."/>
        </authorList>
    </citation>
    <scope>NUCLEOTIDE SEQUENCE</scope>
    <source>
        <strain evidence="1">Duluth1</strain>
        <tissue evidence="1">Whole animal</tissue>
    </source>
</reference>
<organism evidence="1 2">
    <name type="scientific">Dreissena polymorpha</name>
    <name type="common">Zebra mussel</name>
    <name type="synonym">Mytilus polymorpha</name>
    <dbReference type="NCBI Taxonomy" id="45954"/>
    <lineage>
        <taxon>Eukaryota</taxon>
        <taxon>Metazoa</taxon>
        <taxon>Spiralia</taxon>
        <taxon>Lophotrochozoa</taxon>
        <taxon>Mollusca</taxon>
        <taxon>Bivalvia</taxon>
        <taxon>Autobranchia</taxon>
        <taxon>Heteroconchia</taxon>
        <taxon>Euheterodonta</taxon>
        <taxon>Imparidentia</taxon>
        <taxon>Neoheterodontei</taxon>
        <taxon>Myida</taxon>
        <taxon>Dreissenoidea</taxon>
        <taxon>Dreissenidae</taxon>
        <taxon>Dreissena</taxon>
    </lineage>
</organism>
<evidence type="ECO:0000313" key="2">
    <source>
        <dbReference type="Proteomes" id="UP000828390"/>
    </source>
</evidence>
<reference evidence="1" key="2">
    <citation type="submission" date="2020-11" db="EMBL/GenBank/DDBJ databases">
        <authorList>
            <person name="McCartney M.A."/>
            <person name="Auch B."/>
            <person name="Kono T."/>
            <person name="Mallez S."/>
            <person name="Becker A."/>
            <person name="Gohl D.M."/>
            <person name="Silverstein K.A.T."/>
            <person name="Koren S."/>
            <person name="Bechman K.B."/>
            <person name="Herman A."/>
            <person name="Abrahante J.E."/>
            <person name="Garbe J."/>
        </authorList>
    </citation>
    <scope>NUCLEOTIDE SEQUENCE</scope>
    <source>
        <strain evidence="1">Duluth1</strain>
        <tissue evidence="1">Whole animal</tissue>
    </source>
</reference>
<dbReference type="AlphaFoldDB" id="A0A9D4IK45"/>
<dbReference type="EMBL" id="JAIWYP010000009">
    <property type="protein sequence ID" value="KAH3777245.1"/>
    <property type="molecule type" value="Genomic_DNA"/>
</dbReference>
<accession>A0A9D4IK45</accession>
<keyword evidence="2" id="KW-1185">Reference proteome</keyword>
<evidence type="ECO:0008006" key="3">
    <source>
        <dbReference type="Google" id="ProtNLM"/>
    </source>
</evidence>